<dbReference type="Gene3D" id="3.40.190.10">
    <property type="entry name" value="Periplasmic binding protein-like II"/>
    <property type="match status" value="2"/>
</dbReference>
<dbReference type="EMBL" id="BMIF01000005">
    <property type="protein sequence ID" value="GGA65896.1"/>
    <property type="molecule type" value="Genomic_DNA"/>
</dbReference>
<dbReference type="Proteomes" id="UP000636264">
    <property type="component" value="Unassembled WGS sequence"/>
</dbReference>
<reference evidence="6" key="1">
    <citation type="journal article" date="2014" name="Int. J. Syst. Evol. Microbiol.">
        <title>Complete genome sequence of Corynebacterium casei LMG S-19264T (=DSM 44701T), isolated from a smear-ripened cheese.</title>
        <authorList>
            <consortium name="US DOE Joint Genome Institute (JGI-PGF)"/>
            <person name="Walter F."/>
            <person name="Albersmeier A."/>
            <person name="Kalinowski J."/>
            <person name="Ruckert C."/>
        </authorList>
    </citation>
    <scope>NUCLEOTIDE SEQUENCE</scope>
    <source>
        <strain evidence="6">CGMCC 1.15320</strain>
    </source>
</reference>
<proteinExistence type="inferred from homology"/>
<dbReference type="SUPFAM" id="SSF53850">
    <property type="entry name" value="Periplasmic binding protein-like II"/>
    <property type="match status" value="1"/>
</dbReference>
<dbReference type="PANTHER" id="PTHR30061">
    <property type="entry name" value="MALTOSE-BINDING PERIPLASMIC PROTEIN"/>
    <property type="match status" value="1"/>
</dbReference>
<dbReference type="Pfam" id="PF01547">
    <property type="entry name" value="SBP_bac_1"/>
    <property type="match status" value="1"/>
</dbReference>
<keyword evidence="7" id="KW-1185">Reference proteome</keyword>
<keyword evidence="2" id="KW-0813">Transport</keyword>
<comment type="similarity">
    <text evidence="1">Belongs to the bacterial solute-binding protein 1 family.</text>
</comment>
<evidence type="ECO:0000313" key="6">
    <source>
        <dbReference type="EMBL" id="GGA65896.1"/>
    </source>
</evidence>
<evidence type="ECO:0000256" key="3">
    <source>
        <dbReference type="ARBA" id="ARBA00022729"/>
    </source>
</evidence>
<dbReference type="GO" id="GO:0055052">
    <property type="term" value="C:ATP-binding cassette (ABC) transporter complex, substrate-binding subunit-containing"/>
    <property type="evidence" value="ECO:0007669"/>
    <property type="project" value="TreeGrafter"/>
</dbReference>
<dbReference type="GO" id="GO:0042956">
    <property type="term" value="P:maltodextrin transmembrane transport"/>
    <property type="evidence" value="ECO:0007669"/>
    <property type="project" value="TreeGrafter"/>
</dbReference>
<dbReference type="RefSeq" id="WP_188720894.1">
    <property type="nucleotide sequence ID" value="NZ_BMIF01000005.1"/>
</dbReference>
<evidence type="ECO:0000256" key="1">
    <source>
        <dbReference type="ARBA" id="ARBA00008520"/>
    </source>
</evidence>
<protein>
    <submittedName>
        <fullName evidence="6">Sugar ABC transporter substrate-binding protein</fullName>
    </submittedName>
</protein>
<evidence type="ECO:0000256" key="5">
    <source>
        <dbReference type="SAM" id="SignalP"/>
    </source>
</evidence>
<evidence type="ECO:0000313" key="7">
    <source>
        <dbReference type="Proteomes" id="UP000636264"/>
    </source>
</evidence>
<dbReference type="AlphaFoldDB" id="A0A916RT08"/>
<accession>A0A916RT08</accession>
<gene>
    <name evidence="6" type="primary">ABC-SBP</name>
    <name evidence="6" type="ORF">GCM10011385_19770</name>
</gene>
<keyword evidence="4" id="KW-0574">Periplasm</keyword>
<dbReference type="GO" id="GO:0015768">
    <property type="term" value="P:maltose transport"/>
    <property type="evidence" value="ECO:0007669"/>
    <property type="project" value="TreeGrafter"/>
</dbReference>
<feature type="signal peptide" evidence="5">
    <location>
        <begin position="1"/>
        <end position="27"/>
    </location>
</feature>
<dbReference type="PANTHER" id="PTHR30061:SF50">
    <property type="entry name" value="MALTOSE_MALTODEXTRIN-BINDING PERIPLASMIC PROTEIN"/>
    <property type="match status" value="1"/>
</dbReference>
<dbReference type="CDD" id="cd13585">
    <property type="entry name" value="PBP2_TMBP_like"/>
    <property type="match status" value="1"/>
</dbReference>
<dbReference type="GO" id="GO:1901982">
    <property type="term" value="F:maltose binding"/>
    <property type="evidence" value="ECO:0007669"/>
    <property type="project" value="TreeGrafter"/>
</dbReference>
<keyword evidence="3 5" id="KW-0732">Signal</keyword>
<organism evidence="6 7">
    <name type="scientific">Nitratireductor aestuarii</name>
    <dbReference type="NCBI Taxonomy" id="1735103"/>
    <lineage>
        <taxon>Bacteria</taxon>
        <taxon>Pseudomonadati</taxon>
        <taxon>Pseudomonadota</taxon>
        <taxon>Alphaproteobacteria</taxon>
        <taxon>Hyphomicrobiales</taxon>
        <taxon>Phyllobacteriaceae</taxon>
        <taxon>Nitratireductor</taxon>
    </lineage>
</organism>
<comment type="caution">
    <text evidence="6">The sequence shown here is derived from an EMBL/GenBank/DDBJ whole genome shotgun (WGS) entry which is preliminary data.</text>
</comment>
<evidence type="ECO:0000256" key="2">
    <source>
        <dbReference type="ARBA" id="ARBA00022448"/>
    </source>
</evidence>
<reference evidence="6" key="2">
    <citation type="submission" date="2020-09" db="EMBL/GenBank/DDBJ databases">
        <authorList>
            <person name="Sun Q."/>
            <person name="Zhou Y."/>
        </authorList>
    </citation>
    <scope>NUCLEOTIDE SEQUENCE</scope>
    <source>
        <strain evidence="6">CGMCC 1.15320</strain>
    </source>
</reference>
<sequence length="411" mass="43879">MNIHRKLMTGAAALALGLGVGFSPALADNIVFWINSPLASSPDAPIYAELKAFEAETGHTVELQPVAHMEMERNLTVAMSGGAGPDVMALDIAWVAGLANAGLLMDLTEQTAPLAEGYQKGPLASGRFEQRQYALPLYTNNVALFVNNKMLADAGIDKAPTNWEEFREAAIAMTNAEKGTYGLTFGGSRTGAFQLYSFIWQNGGEVIDDEGKVRVGEPESVEAVEFLSSLYTEHKAMPDSVLTANSWDEVNAPFIQERAGMLVSGDWAIAALKNGNPNLDWSVHPLPVGKQAATVIGGYNLAVNANTSVGDASWQLVEWLTGPRSVELMGKYNRLSAAAGAAAPEAIAALPEEIKPFMEQADAGRARPVVAEWSQIHSEVFGTVWDSVLRGQPVADVMSKADAQTKSIMGQ</sequence>
<dbReference type="InterPro" id="IPR006059">
    <property type="entry name" value="SBP"/>
</dbReference>
<evidence type="ECO:0000256" key="4">
    <source>
        <dbReference type="ARBA" id="ARBA00022764"/>
    </source>
</evidence>
<feature type="chain" id="PRO_5037594850" evidence="5">
    <location>
        <begin position="28"/>
        <end position="411"/>
    </location>
</feature>
<name>A0A916RT08_9HYPH</name>